<name>A0ABT9B349_9ACTN</name>
<evidence type="ECO:0000313" key="1">
    <source>
        <dbReference type="EMBL" id="MDO7869123.1"/>
    </source>
</evidence>
<reference evidence="1 2" key="1">
    <citation type="submission" date="2023-07" db="EMBL/GenBank/DDBJ databases">
        <title>Nocardioides sp. nov WY-20 isolated from soil.</title>
        <authorList>
            <person name="Liu B."/>
            <person name="Wan Y."/>
        </authorList>
    </citation>
    <scope>NUCLEOTIDE SEQUENCE [LARGE SCALE GENOMIC DNA]</scope>
    <source>
        <strain evidence="1 2">WY-20</strain>
    </source>
</reference>
<dbReference type="Proteomes" id="UP001233314">
    <property type="component" value="Unassembled WGS sequence"/>
</dbReference>
<protein>
    <submittedName>
        <fullName evidence="1">Uncharacterized protein</fullName>
    </submittedName>
</protein>
<keyword evidence="2" id="KW-1185">Reference proteome</keyword>
<sequence>MNYRITFWGPANHNPENPTSFEAVSHALDLRDTAGFAPEDN</sequence>
<organism evidence="1 2">
    <name type="scientific">Nocardioides jiangxiensis</name>
    <dbReference type="NCBI Taxonomy" id="3064524"/>
    <lineage>
        <taxon>Bacteria</taxon>
        <taxon>Bacillati</taxon>
        <taxon>Actinomycetota</taxon>
        <taxon>Actinomycetes</taxon>
        <taxon>Propionibacteriales</taxon>
        <taxon>Nocardioidaceae</taxon>
        <taxon>Nocardioides</taxon>
    </lineage>
</organism>
<gene>
    <name evidence="1" type="ORF">Q5722_12190</name>
</gene>
<dbReference type="RefSeq" id="WP_305028538.1">
    <property type="nucleotide sequence ID" value="NZ_JAUQTA010000002.1"/>
</dbReference>
<proteinExistence type="predicted"/>
<accession>A0ABT9B349</accession>
<dbReference type="EMBL" id="JAUQTA010000002">
    <property type="protein sequence ID" value="MDO7869123.1"/>
    <property type="molecule type" value="Genomic_DNA"/>
</dbReference>
<comment type="caution">
    <text evidence="1">The sequence shown here is derived from an EMBL/GenBank/DDBJ whole genome shotgun (WGS) entry which is preliminary data.</text>
</comment>
<evidence type="ECO:0000313" key="2">
    <source>
        <dbReference type="Proteomes" id="UP001233314"/>
    </source>
</evidence>